<dbReference type="GO" id="GO:0000160">
    <property type="term" value="P:phosphorelay signal transduction system"/>
    <property type="evidence" value="ECO:0007669"/>
    <property type="project" value="InterPro"/>
</dbReference>
<dbReference type="PANTHER" id="PTHR44688:SF16">
    <property type="entry name" value="DNA-BINDING TRANSCRIPTIONAL ACTIVATOR DEVR_DOSR"/>
    <property type="match status" value="1"/>
</dbReference>
<accession>A0AA41EBX2</accession>
<evidence type="ECO:0000256" key="4">
    <source>
        <dbReference type="PROSITE-ProRule" id="PRU00169"/>
    </source>
</evidence>
<feature type="domain" description="Response regulatory" evidence="6">
    <location>
        <begin position="17"/>
        <end position="132"/>
    </location>
</feature>
<dbReference type="PROSITE" id="PS50043">
    <property type="entry name" value="HTH_LUXR_2"/>
    <property type="match status" value="1"/>
</dbReference>
<gene>
    <name evidence="7" type="ORF">KDW93_25120</name>
</gene>
<dbReference type="InterPro" id="IPR011006">
    <property type="entry name" value="CheY-like_superfamily"/>
</dbReference>
<dbReference type="GO" id="GO:0006355">
    <property type="term" value="P:regulation of DNA-templated transcription"/>
    <property type="evidence" value="ECO:0007669"/>
    <property type="project" value="InterPro"/>
</dbReference>
<dbReference type="InterPro" id="IPR001789">
    <property type="entry name" value="Sig_transdc_resp-reg_receiver"/>
</dbReference>
<evidence type="ECO:0000313" key="7">
    <source>
        <dbReference type="EMBL" id="MBR8132214.1"/>
    </source>
</evidence>
<reference evidence="7" key="1">
    <citation type="submission" date="2021-04" db="EMBL/GenBank/DDBJ databases">
        <title>A collection of bacterial strains from the Burkholderia cepacia Research Laboratory and Repository.</title>
        <authorList>
            <person name="Lipuma J."/>
            <person name="Spilker T."/>
        </authorList>
    </citation>
    <scope>NUCLEOTIDE SEQUENCE</scope>
    <source>
        <strain evidence="7">AU36012</strain>
    </source>
</reference>
<dbReference type="AlphaFoldDB" id="A0AA41EBX2"/>
<evidence type="ECO:0000256" key="1">
    <source>
        <dbReference type="ARBA" id="ARBA00023015"/>
    </source>
</evidence>
<organism evidence="7 8">
    <name type="scientific">Burkholderia ambifaria</name>
    <dbReference type="NCBI Taxonomy" id="152480"/>
    <lineage>
        <taxon>Bacteria</taxon>
        <taxon>Pseudomonadati</taxon>
        <taxon>Pseudomonadota</taxon>
        <taxon>Betaproteobacteria</taxon>
        <taxon>Burkholderiales</taxon>
        <taxon>Burkholderiaceae</taxon>
        <taxon>Burkholderia</taxon>
        <taxon>Burkholderia cepacia complex</taxon>
    </lineage>
</organism>
<evidence type="ECO:0000256" key="3">
    <source>
        <dbReference type="ARBA" id="ARBA00023163"/>
    </source>
</evidence>
<dbReference type="CDD" id="cd17537">
    <property type="entry name" value="REC_FixJ"/>
    <property type="match status" value="1"/>
</dbReference>
<dbReference type="SUPFAM" id="SSF52172">
    <property type="entry name" value="CheY-like"/>
    <property type="match status" value="1"/>
</dbReference>
<dbReference type="Gene3D" id="3.40.50.2300">
    <property type="match status" value="1"/>
</dbReference>
<dbReference type="CDD" id="cd06170">
    <property type="entry name" value="LuxR_C_like"/>
    <property type="match status" value="1"/>
</dbReference>
<dbReference type="Pfam" id="PF00072">
    <property type="entry name" value="Response_reg"/>
    <property type="match status" value="1"/>
</dbReference>
<keyword evidence="1" id="KW-0805">Transcription regulation</keyword>
<evidence type="ECO:0000259" key="5">
    <source>
        <dbReference type="PROSITE" id="PS50043"/>
    </source>
</evidence>
<dbReference type="GO" id="GO:0003677">
    <property type="term" value="F:DNA binding"/>
    <property type="evidence" value="ECO:0007669"/>
    <property type="project" value="UniProtKB-KW"/>
</dbReference>
<dbReference type="SMART" id="SM00421">
    <property type="entry name" value="HTH_LUXR"/>
    <property type="match status" value="1"/>
</dbReference>
<evidence type="ECO:0000259" key="6">
    <source>
        <dbReference type="PROSITE" id="PS50110"/>
    </source>
</evidence>
<sequence>MPETRMPHATPDRNSRIVYVVDDDEFVRAALISLLRSIDLEVRAFASTEEFLAAPKGAGPSCLVLDVRLRGQSGIAFQTSLAESGGPQMPIIFITAHGDIAMTVKAMKAGAMDFLTKPFRDQDMIDAVIAALERDAKRLQDDHSLLDLRACWESLTPRECEVLQHVATGLMNKQVAGNMGIAEITAKIHRSQAMRKMKCRSVAELVRKMTALGINVPSR</sequence>
<protein>
    <submittedName>
        <fullName evidence="7">Response regulator transcription factor</fullName>
    </submittedName>
</protein>
<keyword evidence="2" id="KW-0238">DNA-binding</keyword>
<name>A0AA41EBX2_9BURK</name>
<dbReference type="SMART" id="SM00448">
    <property type="entry name" value="REC"/>
    <property type="match status" value="1"/>
</dbReference>
<dbReference type="InterPro" id="IPR036388">
    <property type="entry name" value="WH-like_DNA-bd_sf"/>
</dbReference>
<keyword evidence="3" id="KW-0804">Transcription</keyword>
<dbReference type="Pfam" id="PF00196">
    <property type="entry name" value="GerE"/>
    <property type="match status" value="1"/>
</dbReference>
<feature type="modified residue" description="4-aspartylphosphate" evidence="4">
    <location>
        <position position="66"/>
    </location>
</feature>
<dbReference type="Proteomes" id="UP000682266">
    <property type="component" value="Unassembled WGS sequence"/>
</dbReference>
<keyword evidence="4" id="KW-0597">Phosphoprotein</keyword>
<feature type="domain" description="HTH luxR-type" evidence="5">
    <location>
        <begin position="148"/>
        <end position="213"/>
    </location>
</feature>
<dbReference type="PROSITE" id="PS50110">
    <property type="entry name" value="RESPONSE_REGULATORY"/>
    <property type="match status" value="1"/>
</dbReference>
<evidence type="ECO:0000313" key="8">
    <source>
        <dbReference type="Proteomes" id="UP000682266"/>
    </source>
</evidence>
<dbReference type="InterPro" id="IPR000792">
    <property type="entry name" value="Tscrpt_reg_LuxR_C"/>
</dbReference>
<proteinExistence type="predicted"/>
<comment type="caution">
    <text evidence="7">The sequence shown here is derived from an EMBL/GenBank/DDBJ whole genome shotgun (WGS) entry which is preliminary data.</text>
</comment>
<dbReference type="EMBL" id="JAGSVG010000026">
    <property type="protein sequence ID" value="MBR8132214.1"/>
    <property type="molecule type" value="Genomic_DNA"/>
</dbReference>
<evidence type="ECO:0000256" key="2">
    <source>
        <dbReference type="ARBA" id="ARBA00023125"/>
    </source>
</evidence>
<dbReference type="Gene3D" id="1.10.10.10">
    <property type="entry name" value="Winged helix-like DNA-binding domain superfamily/Winged helix DNA-binding domain"/>
    <property type="match status" value="1"/>
</dbReference>
<dbReference type="PRINTS" id="PR00038">
    <property type="entry name" value="HTHLUXR"/>
</dbReference>
<dbReference type="PANTHER" id="PTHR44688">
    <property type="entry name" value="DNA-BINDING TRANSCRIPTIONAL ACTIVATOR DEVR_DOSR"/>
    <property type="match status" value="1"/>
</dbReference>